<keyword evidence="3" id="KW-1185">Reference proteome</keyword>
<dbReference type="SUPFAM" id="SSF56219">
    <property type="entry name" value="DNase I-like"/>
    <property type="match status" value="1"/>
</dbReference>
<dbReference type="AlphaFoldDB" id="A0A9J6GLF6"/>
<evidence type="ECO:0000313" key="2">
    <source>
        <dbReference type="EMBL" id="KAH9379262.1"/>
    </source>
</evidence>
<name>A0A9J6GLF6_HAELO</name>
<dbReference type="InterPro" id="IPR005135">
    <property type="entry name" value="Endo/exonuclease/phosphatase"/>
</dbReference>
<gene>
    <name evidence="2" type="ORF">HPB48_009165</name>
</gene>
<sequence length="106" mass="11962">MDHTLSTERIPHVLTEILPADRNKSSFVLNVYSAPKERRDYFGRLFTCALKEAKERLIILVAFNAAHPTWGYQTQNPKGRRLALTIGQQGLTILTDPTQPTRVGTV</sequence>
<dbReference type="EMBL" id="JABSTR010000009">
    <property type="protein sequence ID" value="KAH9379262.1"/>
    <property type="molecule type" value="Genomic_DNA"/>
</dbReference>
<proteinExistence type="predicted"/>
<feature type="domain" description="Endonuclease/exonuclease/phosphatase" evidence="1">
    <location>
        <begin position="28"/>
        <end position="102"/>
    </location>
</feature>
<evidence type="ECO:0000259" key="1">
    <source>
        <dbReference type="Pfam" id="PF14529"/>
    </source>
</evidence>
<accession>A0A9J6GLF6</accession>
<reference evidence="2 3" key="1">
    <citation type="journal article" date="2020" name="Cell">
        <title>Large-Scale Comparative Analyses of Tick Genomes Elucidate Their Genetic Diversity and Vector Capacities.</title>
        <authorList>
            <consortium name="Tick Genome and Microbiome Consortium (TIGMIC)"/>
            <person name="Jia N."/>
            <person name="Wang J."/>
            <person name="Shi W."/>
            <person name="Du L."/>
            <person name="Sun Y."/>
            <person name="Zhan W."/>
            <person name="Jiang J.F."/>
            <person name="Wang Q."/>
            <person name="Zhang B."/>
            <person name="Ji P."/>
            <person name="Bell-Sakyi L."/>
            <person name="Cui X.M."/>
            <person name="Yuan T.T."/>
            <person name="Jiang B.G."/>
            <person name="Yang W.F."/>
            <person name="Lam T.T."/>
            <person name="Chang Q.C."/>
            <person name="Ding S.J."/>
            <person name="Wang X.J."/>
            <person name="Zhu J.G."/>
            <person name="Ruan X.D."/>
            <person name="Zhao L."/>
            <person name="Wei J.T."/>
            <person name="Ye R.Z."/>
            <person name="Que T.C."/>
            <person name="Du C.H."/>
            <person name="Zhou Y.H."/>
            <person name="Cheng J.X."/>
            <person name="Dai P.F."/>
            <person name="Guo W.B."/>
            <person name="Han X.H."/>
            <person name="Huang E.J."/>
            <person name="Li L.F."/>
            <person name="Wei W."/>
            <person name="Gao Y.C."/>
            <person name="Liu J.Z."/>
            <person name="Shao H.Z."/>
            <person name="Wang X."/>
            <person name="Wang C.C."/>
            <person name="Yang T.C."/>
            <person name="Huo Q.B."/>
            <person name="Li W."/>
            <person name="Chen H.Y."/>
            <person name="Chen S.E."/>
            <person name="Zhou L.G."/>
            <person name="Ni X.B."/>
            <person name="Tian J.H."/>
            <person name="Sheng Y."/>
            <person name="Liu T."/>
            <person name="Pan Y.S."/>
            <person name="Xia L.Y."/>
            <person name="Li J."/>
            <person name="Zhao F."/>
            <person name="Cao W.C."/>
        </authorList>
    </citation>
    <scope>NUCLEOTIDE SEQUENCE [LARGE SCALE GENOMIC DNA]</scope>
    <source>
        <strain evidence="2">HaeL-2018</strain>
    </source>
</reference>
<dbReference type="Gene3D" id="3.60.10.10">
    <property type="entry name" value="Endonuclease/exonuclease/phosphatase"/>
    <property type="match status" value="1"/>
</dbReference>
<organism evidence="2 3">
    <name type="scientific">Haemaphysalis longicornis</name>
    <name type="common">Bush tick</name>
    <dbReference type="NCBI Taxonomy" id="44386"/>
    <lineage>
        <taxon>Eukaryota</taxon>
        <taxon>Metazoa</taxon>
        <taxon>Ecdysozoa</taxon>
        <taxon>Arthropoda</taxon>
        <taxon>Chelicerata</taxon>
        <taxon>Arachnida</taxon>
        <taxon>Acari</taxon>
        <taxon>Parasitiformes</taxon>
        <taxon>Ixodida</taxon>
        <taxon>Ixodoidea</taxon>
        <taxon>Ixodidae</taxon>
        <taxon>Haemaphysalinae</taxon>
        <taxon>Haemaphysalis</taxon>
    </lineage>
</organism>
<dbReference type="InterPro" id="IPR036691">
    <property type="entry name" value="Endo/exonu/phosph_ase_sf"/>
</dbReference>
<dbReference type="Proteomes" id="UP000821853">
    <property type="component" value="Unassembled WGS sequence"/>
</dbReference>
<dbReference type="OrthoDB" id="10494440at2759"/>
<comment type="caution">
    <text evidence="2">The sequence shown here is derived from an EMBL/GenBank/DDBJ whole genome shotgun (WGS) entry which is preliminary data.</text>
</comment>
<dbReference type="VEuPathDB" id="VectorBase:HLOH_052619"/>
<dbReference type="OMA" id="AHPTWGY"/>
<protein>
    <recommendedName>
        <fullName evidence="1">Endonuclease/exonuclease/phosphatase domain-containing protein</fullName>
    </recommendedName>
</protein>
<dbReference type="GO" id="GO:0003824">
    <property type="term" value="F:catalytic activity"/>
    <property type="evidence" value="ECO:0007669"/>
    <property type="project" value="InterPro"/>
</dbReference>
<dbReference type="Pfam" id="PF14529">
    <property type="entry name" value="Exo_endo_phos_2"/>
    <property type="match status" value="1"/>
</dbReference>
<evidence type="ECO:0000313" key="3">
    <source>
        <dbReference type="Proteomes" id="UP000821853"/>
    </source>
</evidence>